<dbReference type="PRINTS" id="PR00080">
    <property type="entry name" value="SDRFAMILY"/>
</dbReference>
<dbReference type="SMART" id="SM00822">
    <property type="entry name" value="PKS_KR"/>
    <property type="match status" value="1"/>
</dbReference>
<evidence type="ECO:0000256" key="3">
    <source>
        <dbReference type="RuleBase" id="RU000363"/>
    </source>
</evidence>
<dbReference type="CDD" id="cd05374">
    <property type="entry name" value="17beta-HSD-like_SDR_c"/>
    <property type="match status" value="1"/>
</dbReference>
<evidence type="ECO:0000313" key="5">
    <source>
        <dbReference type="EMBL" id="REE04732.1"/>
    </source>
</evidence>
<dbReference type="InterPro" id="IPR051911">
    <property type="entry name" value="SDR_oxidoreductase"/>
</dbReference>
<dbReference type="NCBIfam" id="NF004824">
    <property type="entry name" value="PRK06180.1"/>
    <property type="match status" value="1"/>
</dbReference>
<accession>A0A3D9LEY4</accession>
<dbReference type="PRINTS" id="PR00081">
    <property type="entry name" value="GDHRDH"/>
</dbReference>
<keyword evidence="6" id="KW-1185">Reference proteome</keyword>
<dbReference type="AlphaFoldDB" id="A0A3D9LEY4"/>
<dbReference type="PANTHER" id="PTHR43976">
    <property type="entry name" value="SHORT CHAIN DEHYDROGENASE"/>
    <property type="match status" value="1"/>
</dbReference>
<reference evidence="5 6" key="1">
    <citation type="submission" date="2018-07" db="EMBL/GenBank/DDBJ databases">
        <title>Sequencing the genomes of 1000 actinobacteria strains.</title>
        <authorList>
            <person name="Klenk H.-P."/>
        </authorList>
    </citation>
    <scope>NUCLEOTIDE SEQUENCE [LARGE SCALE GENOMIC DNA]</scope>
    <source>
        <strain evidence="5 6">DSM 14442</strain>
    </source>
</reference>
<dbReference type="Gene3D" id="3.40.50.720">
    <property type="entry name" value="NAD(P)-binding Rossmann-like Domain"/>
    <property type="match status" value="1"/>
</dbReference>
<dbReference type="InterPro" id="IPR057326">
    <property type="entry name" value="KR_dom"/>
</dbReference>
<protein>
    <submittedName>
        <fullName evidence="5">Short-subunit dehydrogenase</fullName>
    </submittedName>
</protein>
<dbReference type="EMBL" id="QREH01000001">
    <property type="protein sequence ID" value="REE04732.1"/>
    <property type="molecule type" value="Genomic_DNA"/>
</dbReference>
<evidence type="ECO:0000313" key="6">
    <source>
        <dbReference type="Proteomes" id="UP000256727"/>
    </source>
</evidence>
<dbReference type="RefSeq" id="WP_115932607.1">
    <property type="nucleotide sequence ID" value="NZ_QREH01000001.1"/>
</dbReference>
<dbReference type="InterPro" id="IPR002347">
    <property type="entry name" value="SDR_fam"/>
</dbReference>
<feature type="domain" description="Ketoreductase" evidence="4">
    <location>
        <begin position="2"/>
        <end position="178"/>
    </location>
</feature>
<dbReference type="InterPro" id="IPR020904">
    <property type="entry name" value="Sc_DH/Rdtase_CS"/>
</dbReference>
<dbReference type="Proteomes" id="UP000256727">
    <property type="component" value="Unassembled WGS sequence"/>
</dbReference>
<comment type="caution">
    <text evidence="5">The sequence shown here is derived from an EMBL/GenBank/DDBJ whole genome shotgun (WGS) entry which is preliminary data.</text>
</comment>
<gene>
    <name evidence="5" type="ORF">C8E99_2581</name>
</gene>
<comment type="similarity">
    <text evidence="1 3">Belongs to the short-chain dehydrogenases/reductases (SDR) family.</text>
</comment>
<dbReference type="InterPro" id="IPR036291">
    <property type="entry name" value="NAD(P)-bd_dom_sf"/>
</dbReference>
<evidence type="ECO:0000256" key="1">
    <source>
        <dbReference type="ARBA" id="ARBA00006484"/>
    </source>
</evidence>
<evidence type="ECO:0000259" key="4">
    <source>
        <dbReference type="SMART" id="SM00822"/>
    </source>
</evidence>
<proteinExistence type="inferred from homology"/>
<keyword evidence="2" id="KW-0560">Oxidoreductase</keyword>
<dbReference type="GO" id="GO:0016491">
    <property type="term" value="F:oxidoreductase activity"/>
    <property type="evidence" value="ECO:0007669"/>
    <property type="project" value="UniProtKB-KW"/>
</dbReference>
<dbReference type="PROSITE" id="PS00061">
    <property type="entry name" value="ADH_SHORT"/>
    <property type="match status" value="1"/>
</dbReference>
<dbReference type="Pfam" id="PF00106">
    <property type="entry name" value="adh_short"/>
    <property type="match status" value="1"/>
</dbReference>
<name>A0A3D9LEY4_9MICC</name>
<organism evidence="5 6">
    <name type="scientific">Citricoccus muralis</name>
    <dbReference type="NCBI Taxonomy" id="169134"/>
    <lineage>
        <taxon>Bacteria</taxon>
        <taxon>Bacillati</taxon>
        <taxon>Actinomycetota</taxon>
        <taxon>Actinomycetes</taxon>
        <taxon>Micrococcales</taxon>
        <taxon>Micrococcaceae</taxon>
        <taxon>Citricoccus</taxon>
    </lineage>
</organism>
<evidence type="ECO:0000256" key="2">
    <source>
        <dbReference type="ARBA" id="ARBA00023002"/>
    </source>
</evidence>
<dbReference type="OrthoDB" id="9792003at2"/>
<dbReference type="PANTHER" id="PTHR43976:SF16">
    <property type="entry name" value="SHORT-CHAIN DEHYDROGENASE_REDUCTASE FAMILY PROTEIN"/>
    <property type="match status" value="1"/>
</dbReference>
<dbReference type="SUPFAM" id="SSF51735">
    <property type="entry name" value="NAD(P)-binding Rossmann-fold domains"/>
    <property type="match status" value="1"/>
</dbReference>
<sequence length="273" mass="28045">MSTWFITGASSGLGRALAQHAAEAGHQVIATARNTSTLADLAAAHPDQVVVLPLDVTDPDSRQVAISSAENRFGGIDVLVNNAGYGYTAAVEEGEEAAVERLFATNFFGPAALIMAALPGMRRRASGTIVNVSSVGARFPIPGGGWYSAAKAALEGLSGALRKEVAPFGLSVVVVEPGSFRTDFRGRSAERSSTTIDAYDAVLGRTGDSGLSRQRGKPAKAAAAIVEAVDASEQPQLLVLGTDALAGFQQAAAADADDVSAFEHLTRSTDATS</sequence>